<comment type="caution">
    <text evidence="2">The sequence shown here is derived from an EMBL/GenBank/DDBJ whole genome shotgun (WGS) entry which is preliminary data.</text>
</comment>
<sequence>MSVTTEGMFELMAATSAGVLLPFNTPALSLVSSVSQTSPTIHQSRQPITGQYITTCLRKTTEELPIVPRASEQQQPMTTTSSVMGAASCGASSEEKTEIVQTRSGACYYT</sequence>
<evidence type="ECO:0000313" key="3">
    <source>
        <dbReference type="Proteomes" id="UP001292094"/>
    </source>
</evidence>
<protein>
    <submittedName>
        <fullName evidence="2">Uncharacterized protein</fullName>
    </submittedName>
</protein>
<dbReference type="EMBL" id="JAWZYT010000622">
    <property type="protein sequence ID" value="KAK4321059.1"/>
    <property type="molecule type" value="Genomic_DNA"/>
</dbReference>
<evidence type="ECO:0000313" key="2">
    <source>
        <dbReference type="EMBL" id="KAK4321059.1"/>
    </source>
</evidence>
<reference evidence="2" key="1">
    <citation type="submission" date="2023-11" db="EMBL/GenBank/DDBJ databases">
        <title>Genome assemblies of two species of porcelain crab, Petrolisthes cinctipes and Petrolisthes manimaculis (Anomura: Porcellanidae).</title>
        <authorList>
            <person name="Angst P."/>
        </authorList>
    </citation>
    <scope>NUCLEOTIDE SEQUENCE</scope>
    <source>
        <strain evidence="2">PB745_02</strain>
        <tissue evidence="2">Gill</tissue>
    </source>
</reference>
<feature type="compositionally biased region" description="Polar residues" evidence="1">
    <location>
        <begin position="71"/>
        <end position="83"/>
    </location>
</feature>
<gene>
    <name evidence="2" type="ORF">Pmani_008110</name>
</gene>
<feature type="region of interest" description="Disordered" evidence="1">
    <location>
        <begin position="68"/>
        <end position="110"/>
    </location>
</feature>
<name>A0AAE1Q776_9EUCA</name>
<keyword evidence="3" id="KW-1185">Reference proteome</keyword>
<evidence type="ECO:0000256" key="1">
    <source>
        <dbReference type="SAM" id="MobiDB-lite"/>
    </source>
</evidence>
<proteinExistence type="predicted"/>
<organism evidence="2 3">
    <name type="scientific">Petrolisthes manimaculis</name>
    <dbReference type="NCBI Taxonomy" id="1843537"/>
    <lineage>
        <taxon>Eukaryota</taxon>
        <taxon>Metazoa</taxon>
        <taxon>Ecdysozoa</taxon>
        <taxon>Arthropoda</taxon>
        <taxon>Crustacea</taxon>
        <taxon>Multicrustacea</taxon>
        <taxon>Malacostraca</taxon>
        <taxon>Eumalacostraca</taxon>
        <taxon>Eucarida</taxon>
        <taxon>Decapoda</taxon>
        <taxon>Pleocyemata</taxon>
        <taxon>Anomura</taxon>
        <taxon>Galatheoidea</taxon>
        <taxon>Porcellanidae</taxon>
        <taxon>Petrolisthes</taxon>
    </lineage>
</organism>
<dbReference type="AlphaFoldDB" id="A0AAE1Q776"/>
<accession>A0AAE1Q776</accession>
<dbReference type="Proteomes" id="UP001292094">
    <property type="component" value="Unassembled WGS sequence"/>
</dbReference>